<evidence type="ECO:0000256" key="1">
    <source>
        <dbReference type="SAM" id="Phobius"/>
    </source>
</evidence>
<name>A0A0X3V691_9ACTN</name>
<keyword evidence="1" id="KW-1133">Transmembrane helix</keyword>
<dbReference type="AlphaFoldDB" id="A0A0X3V691"/>
<reference evidence="3" key="1">
    <citation type="submission" date="2015-10" db="EMBL/GenBank/DDBJ databases">
        <authorList>
            <person name="Ju K.-S."/>
            <person name="Doroghazi J.R."/>
            <person name="Metcalf W.W."/>
        </authorList>
    </citation>
    <scope>NUCLEOTIDE SEQUENCE [LARGE SCALE GENOMIC DNA]</scope>
    <source>
        <strain evidence="3">NRRL 3151</strain>
    </source>
</reference>
<keyword evidence="1" id="KW-0472">Membrane</keyword>
<keyword evidence="1" id="KW-0812">Transmembrane</keyword>
<accession>A0A0X3V691</accession>
<organism evidence="2 3">
    <name type="scientific">Streptomyces regalis</name>
    <dbReference type="NCBI Taxonomy" id="68262"/>
    <lineage>
        <taxon>Bacteria</taxon>
        <taxon>Bacillati</taxon>
        <taxon>Actinomycetota</taxon>
        <taxon>Actinomycetes</taxon>
        <taxon>Kitasatosporales</taxon>
        <taxon>Streptomycetaceae</taxon>
        <taxon>Streptomyces</taxon>
    </lineage>
</organism>
<evidence type="ECO:0000313" key="3">
    <source>
        <dbReference type="Proteomes" id="UP000053923"/>
    </source>
</evidence>
<comment type="caution">
    <text evidence="2">The sequence shown here is derived from an EMBL/GenBank/DDBJ whole genome shotgun (WGS) entry which is preliminary data.</text>
</comment>
<evidence type="ECO:0000313" key="2">
    <source>
        <dbReference type="EMBL" id="KUL40250.1"/>
    </source>
</evidence>
<dbReference type="Proteomes" id="UP000053923">
    <property type="component" value="Unassembled WGS sequence"/>
</dbReference>
<dbReference type="EMBL" id="LLZG01000081">
    <property type="protein sequence ID" value="KUL40250.1"/>
    <property type="molecule type" value="Genomic_DNA"/>
</dbReference>
<protein>
    <submittedName>
        <fullName evidence="2">Uncharacterized protein</fullName>
    </submittedName>
</protein>
<gene>
    <name evidence="2" type="ORF">ADL12_13405</name>
</gene>
<keyword evidence="3" id="KW-1185">Reference proteome</keyword>
<feature type="transmembrane region" description="Helical" evidence="1">
    <location>
        <begin position="136"/>
        <end position="160"/>
    </location>
</feature>
<proteinExistence type="predicted"/>
<sequence length="161" mass="17253">MLGILTLLFGLILVGVGYEQGPRKVSDGTQGTITIERCGKDIIGDDVECSGSFRSDDGGNRYEVKDFEPGAAYDKGEKIEAVAYDSGWRYKRGTFASFYVDAVKVWCVAAAMFGVALFPLSAAFRRGSRPMRRGTFTTGLILLFGGLLGCGVCALVNGVLI</sequence>
<feature type="transmembrane region" description="Helical" evidence="1">
    <location>
        <begin position="103"/>
        <end position="124"/>
    </location>
</feature>